<evidence type="ECO:0000313" key="3">
    <source>
        <dbReference type="Proteomes" id="UP001442494"/>
    </source>
</evidence>
<dbReference type="PANTHER" id="PTHR43798:SF33">
    <property type="entry name" value="HYDROLASE, PUTATIVE (AFU_ORTHOLOGUE AFUA_2G14860)-RELATED"/>
    <property type="match status" value="1"/>
</dbReference>
<dbReference type="InterPro" id="IPR029058">
    <property type="entry name" value="AB_hydrolase_fold"/>
</dbReference>
<organism evidence="2 3">
    <name type="scientific">Funiculus sociatus GB2-A5</name>
    <dbReference type="NCBI Taxonomy" id="2933946"/>
    <lineage>
        <taxon>Bacteria</taxon>
        <taxon>Bacillati</taxon>
        <taxon>Cyanobacteriota</taxon>
        <taxon>Cyanophyceae</taxon>
        <taxon>Coleofasciculales</taxon>
        <taxon>Coleofasciculaceae</taxon>
        <taxon>Funiculus</taxon>
    </lineage>
</organism>
<reference evidence="2 3" key="1">
    <citation type="submission" date="2022-04" db="EMBL/GenBank/DDBJ databases">
        <title>Positive selection, recombination, and allopatry shape intraspecific diversity of widespread and dominant cyanobacteria.</title>
        <authorList>
            <person name="Wei J."/>
            <person name="Shu W."/>
            <person name="Hu C."/>
        </authorList>
    </citation>
    <scope>NUCLEOTIDE SEQUENCE [LARGE SCALE GENOMIC DNA]</scope>
    <source>
        <strain evidence="2 3">GB2-A5</strain>
    </source>
</reference>
<dbReference type="EMBL" id="JAMPKK010000017">
    <property type="protein sequence ID" value="MEP0864794.1"/>
    <property type="molecule type" value="Genomic_DNA"/>
</dbReference>
<feature type="domain" description="AB hydrolase-1" evidence="1">
    <location>
        <begin position="42"/>
        <end position="257"/>
    </location>
</feature>
<keyword evidence="2" id="KW-0378">Hydrolase</keyword>
<dbReference type="InterPro" id="IPR050266">
    <property type="entry name" value="AB_hydrolase_sf"/>
</dbReference>
<dbReference type="InterPro" id="IPR000073">
    <property type="entry name" value="AB_hydrolase_1"/>
</dbReference>
<proteinExistence type="predicted"/>
<accession>A0ABV0JMR6</accession>
<evidence type="ECO:0000259" key="1">
    <source>
        <dbReference type="Pfam" id="PF12697"/>
    </source>
</evidence>
<evidence type="ECO:0000313" key="2">
    <source>
        <dbReference type="EMBL" id="MEP0864794.1"/>
    </source>
</evidence>
<dbReference type="Gene3D" id="3.40.50.1820">
    <property type="entry name" value="alpha/beta hydrolase"/>
    <property type="match status" value="1"/>
</dbReference>
<gene>
    <name evidence="2" type="ORF">NDI37_09970</name>
</gene>
<dbReference type="SUPFAM" id="SSF53474">
    <property type="entry name" value="alpha/beta-Hydrolases"/>
    <property type="match status" value="1"/>
</dbReference>
<dbReference type="Proteomes" id="UP001442494">
    <property type="component" value="Unassembled WGS sequence"/>
</dbReference>
<dbReference type="PANTHER" id="PTHR43798">
    <property type="entry name" value="MONOACYLGLYCEROL LIPASE"/>
    <property type="match status" value="1"/>
</dbReference>
<sequence length="276" mass="30666">MAKSFEQGDCLVNCDLSEKQIDLEDYRTTYLEGGEASNSDPILFLHGWTISTAPYRESLKFLCQRYRAIAPDLPGFGKCTYPKCARDSASYVNCIVSFLEALNIQKVHAIGHSGGGSIAIALAATRPSLVSSLIISDSTGIPLGTLPKVALGRSIDMVMQTPKVRVIPMLRFYRAMLHNWVFNTQNMIQCTRLALNEDLRPLLPQIKSPALVLWGGSDRFIPVQLAYEFSQGIPGARLIAAQGEHHEWAMFRPERFVPTIFDFLTEVEKMETPGIA</sequence>
<protein>
    <submittedName>
        <fullName evidence="2">Alpha/beta hydrolase</fullName>
    </submittedName>
</protein>
<dbReference type="PRINTS" id="PR00111">
    <property type="entry name" value="ABHYDROLASE"/>
</dbReference>
<name>A0ABV0JMR6_9CYAN</name>
<dbReference type="Pfam" id="PF12697">
    <property type="entry name" value="Abhydrolase_6"/>
    <property type="match status" value="1"/>
</dbReference>
<dbReference type="GO" id="GO:0016787">
    <property type="term" value="F:hydrolase activity"/>
    <property type="evidence" value="ECO:0007669"/>
    <property type="project" value="UniProtKB-KW"/>
</dbReference>
<comment type="caution">
    <text evidence="2">The sequence shown here is derived from an EMBL/GenBank/DDBJ whole genome shotgun (WGS) entry which is preliminary data.</text>
</comment>
<keyword evidence="3" id="KW-1185">Reference proteome</keyword>